<evidence type="ECO:0000313" key="2">
    <source>
        <dbReference type="Proteomes" id="UP000215483"/>
    </source>
</evidence>
<dbReference type="EMBL" id="MCGQ01000006">
    <property type="protein sequence ID" value="OXY99161.1"/>
    <property type="molecule type" value="Genomic_DNA"/>
</dbReference>
<proteinExistence type="predicted"/>
<keyword evidence="2" id="KW-1185">Reference proteome</keyword>
<name>A0A233SU34_STRDA</name>
<evidence type="ECO:0000313" key="1">
    <source>
        <dbReference type="EMBL" id="OXY99161.1"/>
    </source>
</evidence>
<gene>
    <name evidence="1" type="ORF">BEK98_04115</name>
</gene>
<organism evidence="1 2">
    <name type="scientific">Streptomyces diastatochromogenes</name>
    <dbReference type="NCBI Taxonomy" id="42236"/>
    <lineage>
        <taxon>Bacteria</taxon>
        <taxon>Bacillati</taxon>
        <taxon>Actinomycetota</taxon>
        <taxon>Actinomycetes</taxon>
        <taxon>Kitasatosporales</taxon>
        <taxon>Streptomycetaceae</taxon>
        <taxon>Streptomyces</taxon>
    </lineage>
</organism>
<dbReference type="AlphaFoldDB" id="A0A233SU34"/>
<comment type="caution">
    <text evidence="1">The sequence shown here is derived from an EMBL/GenBank/DDBJ whole genome shotgun (WGS) entry which is preliminary data.</text>
</comment>
<dbReference type="Proteomes" id="UP000215483">
    <property type="component" value="Unassembled WGS sequence"/>
</dbReference>
<sequence>MRLRHRRCTLGTRHSPIAPTPGLRPVQDRYSHRPAVQLLDPVLEFGAAGGGSFVVVLGPGEVQAEGVGLLAGGCLGEQAAQFGLAFRRVPLFAEHDVEAVAEGVPGAGPGVVRRNGSAMQGAGAFPLGRGRGGAVHPAEVLQQCLHHVPRRHLTPVEAGLHALGVALPEDPAPPPALIQAPQEAVQVVRELPYPKRELIHSHARLPPDCQHSGR</sequence>
<accession>A0A233SU34</accession>
<reference evidence="1 2" key="1">
    <citation type="submission" date="2016-07" db="EMBL/GenBank/DDBJ databases">
        <title>Draft genome of Streptomyces diastatochromogenes.</title>
        <authorList>
            <person name="Podduturi R."/>
            <person name="Lukassen M.B."/>
            <person name="Clausen N."/>
            <person name="Nielsen J.L."/>
            <person name="Jorgensen N.O."/>
        </authorList>
    </citation>
    <scope>NUCLEOTIDE SEQUENCE [LARGE SCALE GENOMIC DNA]</scope>
    <source>
        <strain evidence="1 2">DSM 40608</strain>
    </source>
</reference>
<protein>
    <submittedName>
        <fullName evidence="1">Uncharacterized protein</fullName>
    </submittedName>
</protein>